<feature type="transmembrane region" description="Helical" evidence="1">
    <location>
        <begin position="12"/>
        <end position="30"/>
    </location>
</feature>
<dbReference type="Proteomes" id="UP000694406">
    <property type="component" value="Unplaced"/>
</dbReference>
<sequence>MVVPKVLFQEANGLPCFSFLFFSFFLFFSLKKFSLTEGYDGPLHESRHGSLVQIRRRKASGDLYWAYSGELGWTRKVWQVKRTRGALQAAH</sequence>
<reference evidence="2" key="2">
    <citation type="submission" date="2025-09" db="UniProtKB">
        <authorList>
            <consortium name="Ensembl"/>
        </authorList>
    </citation>
    <scope>IDENTIFICATION</scope>
</reference>
<keyword evidence="1" id="KW-0812">Transmembrane</keyword>
<dbReference type="AlphaFoldDB" id="A0A8C5SRL2"/>
<organism evidence="2 3">
    <name type="scientific">Laticauda laticaudata</name>
    <name type="common">Blue-ringed sea krait</name>
    <name type="synonym">Blue-lipped sea krait</name>
    <dbReference type="NCBI Taxonomy" id="8630"/>
    <lineage>
        <taxon>Eukaryota</taxon>
        <taxon>Metazoa</taxon>
        <taxon>Chordata</taxon>
        <taxon>Craniata</taxon>
        <taxon>Vertebrata</taxon>
        <taxon>Euteleostomi</taxon>
        <taxon>Lepidosauria</taxon>
        <taxon>Squamata</taxon>
        <taxon>Bifurcata</taxon>
        <taxon>Unidentata</taxon>
        <taxon>Episquamata</taxon>
        <taxon>Toxicofera</taxon>
        <taxon>Serpentes</taxon>
        <taxon>Colubroidea</taxon>
        <taxon>Elapidae</taxon>
        <taxon>Laticaudinae</taxon>
        <taxon>Laticauda</taxon>
    </lineage>
</organism>
<evidence type="ECO:0000256" key="1">
    <source>
        <dbReference type="SAM" id="Phobius"/>
    </source>
</evidence>
<keyword evidence="3" id="KW-1185">Reference proteome</keyword>
<name>A0A8C5SRL2_LATLA</name>
<dbReference type="GeneTree" id="ENSGT00950000185179"/>
<keyword evidence="1" id="KW-0472">Membrane</keyword>
<accession>A0A8C5SRL2</accession>
<dbReference type="Ensembl" id="ENSLLTT00000021159.1">
    <property type="protein sequence ID" value="ENSLLTP00000020404.1"/>
    <property type="gene ID" value="ENSLLTG00000015285.1"/>
</dbReference>
<evidence type="ECO:0000313" key="2">
    <source>
        <dbReference type="Ensembl" id="ENSLLTP00000020404.1"/>
    </source>
</evidence>
<protein>
    <submittedName>
        <fullName evidence="2">Uncharacterized protein</fullName>
    </submittedName>
</protein>
<keyword evidence="1" id="KW-1133">Transmembrane helix</keyword>
<proteinExistence type="predicted"/>
<evidence type="ECO:0000313" key="3">
    <source>
        <dbReference type="Proteomes" id="UP000694406"/>
    </source>
</evidence>
<reference evidence="2" key="1">
    <citation type="submission" date="2025-08" db="UniProtKB">
        <authorList>
            <consortium name="Ensembl"/>
        </authorList>
    </citation>
    <scope>IDENTIFICATION</scope>
</reference>